<dbReference type="GO" id="GO:0043546">
    <property type="term" value="F:molybdopterin cofactor binding"/>
    <property type="evidence" value="ECO:0007669"/>
    <property type="project" value="InterPro"/>
</dbReference>
<dbReference type="GO" id="GO:0030091">
    <property type="term" value="P:protein repair"/>
    <property type="evidence" value="ECO:0007669"/>
    <property type="project" value="InterPro"/>
</dbReference>
<dbReference type="GO" id="GO:0046872">
    <property type="term" value="F:metal ion binding"/>
    <property type="evidence" value="ECO:0007669"/>
    <property type="project" value="UniProtKB-KW"/>
</dbReference>
<dbReference type="InterPro" id="IPR036374">
    <property type="entry name" value="OxRdtase_Mopterin-bd_sf"/>
</dbReference>
<dbReference type="EMBL" id="UOED01000102">
    <property type="protein sequence ID" value="VAV95632.1"/>
    <property type="molecule type" value="Genomic_DNA"/>
</dbReference>
<dbReference type="GO" id="GO:0016667">
    <property type="term" value="F:oxidoreductase activity, acting on a sulfur group of donors"/>
    <property type="evidence" value="ECO:0007669"/>
    <property type="project" value="InterPro"/>
</dbReference>
<dbReference type="InterPro" id="IPR000572">
    <property type="entry name" value="OxRdtase_Mopterin-bd_dom"/>
</dbReference>
<evidence type="ECO:0000256" key="3">
    <source>
        <dbReference type="ARBA" id="ARBA00022729"/>
    </source>
</evidence>
<dbReference type="NCBIfam" id="NF003767">
    <property type="entry name" value="PRK05363.1"/>
    <property type="match status" value="1"/>
</dbReference>
<evidence type="ECO:0000256" key="2">
    <source>
        <dbReference type="ARBA" id="ARBA00022723"/>
    </source>
</evidence>
<proteinExistence type="inferred from homology"/>
<protein>
    <submittedName>
        <fullName evidence="6">Protein-methionine-sulfoxide reductase catalytic subunit MsrP</fullName>
    </submittedName>
</protein>
<evidence type="ECO:0000256" key="4">
    <source>
        <dbReference type="ARBA" id="ARBA00023002"/>
    </source>
</evidence>
<evidence type="ECO:0000259" key="5">
    <source>
        <dbReference type="Pfam" id="PF00174"/>
    </source>
</evidence>
<feature type="domain" description="Oxidoreductase molybdopterin-binding" evidence="5">
    <location>
        <begin position="103"/>
        <end position="259"/>
    </location>
</feature>
<keyword evidence="3" id="KW-0732">Signal</keyword>
<dbReference type="Pfam" id="PF00174">
    <property type="entry name" value="Oxidored_molyb"/>
    <property type="match status" value="1"/>
</dbReference>
<keyword evidence="2" id="KW-0479">Metal-binding</keyword>
<accession>A0A3B0RW02</accession>
<dbReference type="InterPro" id="IPR022867">
    <property type="entry name" value="MsrP"/>
</dbReference>
<name>A0A3B0RW02_9ZZZZ</name>
<gene>
    <name evidence="6" type="ORF">MNBD_ALPHA02-413</name>
</gene>
<keyword evidence="1" id="KW-0500">Molybdenum</keyword>
<dbReference type="PANTHER" id="PTHR43032">
    <property type="entry name" value="PROTEIN-METHIONINE-SULFOXIDE REDUCTASE"/>
    <property type="match status" value="1"/>
</dbReference>
<evidence type="ECO:0000256" key="1">
    <source>
        <dbReference type="ARBA" id="ARBA00022505"/>
    </source>
</evidence>
<dbReference type="AlphaFoldDB" id="A0A3B0RW02"/>
<dbReference type="PROSITE" id="PS51318">
    <property type="entry name" value="TAT"/>
    <property type="match status" value="1"/>
</dbReference>
<sequence length="321" mass="36877">MLFKFLKSSDVKSGEITPENIYLGRREFMQDTARIGAGVAAVTTLGLTPSPAQAEVRALDNIIRDGAFGTDEKQTSYRAVTEYNNFYEFGTDKSDPARNAHRLRPRPWTVKIDGHVDNPGDYDIDDLIKPHMLQERVYRMRCVEAWSMVIPWVGIPLARIIKKLGPTSQAKYVRFETLVDLKQMPGQSRRVIKWPYAEGLRMDEAMNPLTLMAVGLYGKELPNQNGAPMRLVVPWKYGFKGIKSIVRISFVDRMPGNSWKRLAPKEYGFYANVNPEVDHPRWTQANERRIGDFRRRKTLMFNGYGDDVAHMYSGMNLKKYF</sequence>
<organism evidence="6">
    <name type="scientific">hydrothermal vent metagenome</name>
    <dbReference type="NCBI Taxonomy" id="652676"/>
    <lineage>
        <taxon>unclassified sequences</taxon>
        <taxon>metagenomes</taxon>
        <taxon>ecological metagenomes</taxon>
    </lineage>
</organism>
<dbReference type="PANTHER" id="PTHR43032:SF3">
    <property type="entry name" value="PROTEIN-METHIONINE-SULFOXIDE REDUCTASE CATALYTIC SUBUNIT MSRP"/>
    <property type="match status" value="1"/>
</dbReference>
<reference evidence="6" key="1">
    <citation type="submission" date="2018-06" db="EMBL/GenBank/DDBJ databases">
        <authorList>
            <person name="Zhirakovskaya E."/>
        </authorList>
    </citation>
    <scope>NUCLEOTIDE SEQUENCE</scope>
</reference>
<keyword evidence="4" id="KW-0560">Oxidoreductase</keyword>
<evidence type="ECO:0000313" key="6">
    <source>
        <dbReference type="EMBL" id="VAV95632.1"/>
    </source>
</evidence>
<dbReference type="InterPro" id="IPR006311">
    <property type="entry name" value="TAT_signal"/>
</dbReference>
<dbReference type="Gene3D" id="3.90.420.10">
    <property type="entry name" value="Oxidoreductase, molybdopterin-binding domain"/>
    <property type="match status" value="1"/>
</dbReference>
<dbReference type="SUPFAM" id="SSF56524">
    <property type="entry name" value="Oxidoreductase molybdopterin-binding domain"/>
    <property type="match status" value="1"/>
</dbReference>
<dbReference type="HAMAP" id="MF_01206">
    <property type="entry name" value="MsrP"/>
    <property type="match status" value="1"/>
</dbReference>